<feature type="domain" description="Cytidyltransferase-like" evidence="1">
    <location>
        <begin position="206"/>
        <end position="329"/>
    </location>
</feature>
<dbReference type="AlphaFoldDB" id="A0A8J2WKN9"/>
<name>A0A8J2WKN9_9STRA</name>
<dbReference type="PANTHER" id="PTHR12039">
    <property type="entry name" value="NICOTINAMIDE MONONUCLEOTIDE ADENYLYLTRANSFERASE"/>
    <property type="match status" value="1"/>
</dbReference>
<dbReference type="InterPro" id="IPR051182">
    <property type="entry name" value="Euk_NMN_adenylyltrnsfrase"/>
</dbReference>
<accession>A0A8J2WKN9</accession>
<dbReference type="GO" id="GO:0000309">
    <property type="term" value="F:nicotinamide-nucleotide adenylyltransferase activity"/>
    <property type="evidence" value="ECO:0007669"/>
    <property type="project" value="TreeGrafter"/>
</dbReference>
<dbReference type="Pfam" id="PF01467">
    <property type="entry name" value="CTP_transf_like"/>
    <property type="match status" value="1"/>
</dbReference>
<dbReference type="PANTHER" id="PTHR12039:SF0">
    <property type="entry name" value="NICOTINAMIDE-NUCLEOTIDE ADENYLYLTRANSFERASE"/>
    <property type="match status" value="1"/>
</dbReference>
<evidence type="ECO:0000313" key="3">
    <source>
        <dbReference type="Proteomes" id="UP000789595"/>
    </source>
</evidence>
<evidence type="ECO:0000313" key="2">
    <source>
        <dbReference type="EMBL" id="CAH0371910.1"/>
    </source>
</evidence>
<dbReference type="Gene3D" id="3.40.50.620">
    <property type="entry name" value="HUPs"/>
    <property type="match status" value="1"/>
</dbReference>
<keyword evidence="3" id="KW-1185">Reference proteome</keyword>
<dbReference type="InterPro" id="IPR004821">
    <property type="entry name" value="Cyt_trans-like"/>
</dbReference>
<organism evidence="2 3">
    <name type="scientific">Pelagomonas calceolata</name>
    <dbReference type="NCBI Taxonomy" id="35677"/>
    <lineage>
        <taxon>Eukaryota</taxon>
        <taxon>Sar</taxon>
        <taxon>Stramenopiles</taxon>
        <taxon>Ochrophyta</taxon>
        <taxon>Pelagophyceae</taxon>
        <taxon>Pelagomonadales</taxon>
        <taxon>Pelagomonadaceae</taxon>
        <taxon>Pelagomonas</taxon>
    </lineage>
</organism>
<comment type="caution">
    <text evidence="2">The sequence shown here is derived from an EMBL/GenBank/DDBJ whole genome shotgun (WGS) entry which is preliminary data.</text>
</comment>
<dbReference type="EMBL" id="CAKKNE010000003">
    <property type="protein sequence ID" value="CAH0371910.1"/>
    <property type="molecule type" value="Genomic_DNA"/>
</dbReference>
<proteinExistence type="predicted"/>
<dbReference type="OrthoDB" id="422187at2759"/>
<dbReference type="InterPro" id="IPR014729">
    <property type="entry name" value="Rossmann-like_a/b/a_fold"/>
</dbReference>
<dbReference type="SUPFAM" id="SSF52374">
    <property type="entry name" value="Nucleotidylyl transferase"/>
    <property type="match status" value="1"/>
</dbReference>
<dbReference type="GO" id="GO:0004515">
    <property type="term" value="F:nicotinate-nucleotide adenylyltransferase activity"/>
    <property type="evidence" value="ECO:0007669"/>
    <property type="project" value="TreeGrafter"/>
</dbReference>
<evidence type="ECO:0000259" key="1">
    <source>
        <dbReference type="Pfam" id="PF01467"/>
    </source>
</evidence>
<dbReference type="Proteomes" id="UP000789595">
    <property type="component" value="Unassembled WGS sequence"/>
</dbReference>
<gene>
    <name evidence="2" type="ORF">PECAL_3P18750</name>
</gene>
<reference evidence="2" key="1">
    <citation type="submission" date="2021-11" db="EMBL/GenBank/DDBJ databases">
        <authorList>
            <consortium name="Genoscope - CEA"/>
            <person name="William W."/>
        </authorList>
    </citation>
    <scope>NUCLEOTIDE SEQUENCE</scope>
</reference>
<protein>
    <recommendedName>
        <fullName evidence="1">Cytidyltransferase-like domain-containing protein</fullName>
    </recommendedName>
</protein>
<sequence>MIMYSDNAGTMFNKPHPVASFNSPMGQVENAFIQSLGFSVAEAMQRLVTDEVLHEVDARHIHRLLAEKNPTARDVVLKLEQSGGSSSRQAVTDFRKSVIRLFKEQYSHQSKKNKKSNGLSAHRWSLNSNEVAHVLAADQGENPPANIKPPVTITAIKKSNKNNYSRKTPNTGVPVIENVCHHLAQRVAELHVTKSSRPKVVLVGRGKYNPIHKMHLRHFVIARQFLEERTRFSVLGGLLVPKHATDVRQRCRTRPQEIITPRHRLAMVRAAVGGSPWLTVDSWEITRRRVLDYLSTLDHIRQLFEQRFPDLMAPVRFVLLVAPDQLLQLNLGELKDAGHECITICRPQEHKRLLRQMGNRWRNVAHVVEDNALLSVELESCCSSKIRHALMSGDFDAIATNVPGATLDYIKCHRLAQKMSGIQDWTRWDKDFADGEVRFEGKYIP</sequence>
<dbReference type="GO" id="GO:0009435">
    <property type="term" value="P:NAD+ biosynthetic process"/>
    <property type="evidence" value="ECO:0007669"/>
    <property type="project" value="TreeGrafter"/>
</dbReference>